<evidence type="ECO:0000313" key="2">
    <source>
        <dbReference type="Proteomes" id="UP000811246"/>
    </source>
</evidence>
<dbReference type="Proteomes" id="UP000811246">
    <property type="component" value="Chromosome 11"/>
</dbReference>
<comment type="caution">
    <text evidence="1">The sequence shown here is derived from an EMBL/GenBank/DDBJ whole genome shotgun (WGS) entry which is preliminary data.</text>
</comment>
<name>A0A922DN71_CARIL</name>
<accession>A0A922DN71</accession>
<organism evidence="1 2">
    <name type="scientific">Carya illinoinensis</name>
    <name type="common">Pecan</name>
    <dbReference type="NCBI Taxonomy" id="32201"/>
    <lineage>
        <taxon>Eukaryota</taxon>
        <taxon>Viridiplantae</taxon>
        <taxon>Streptophyta</taxon>
        <taxon>Embryophyta</taxon>
        <taxon>Tracheophyta</taxon>
        <taxon>Spermatophyta</taxon>
        <taxon>Magnoliopsida</taxon>
        <taxon>eudicotyledons</taxon>
        <taxon>Gunneridae</taxon>
        <taxon>Pentapetalae</taxon>
        <taxon>rosids</taxon>
        <taxon>fabids</taxon>
        <taxon>Fagales</taxon>
        <taxon>Juglandaceae</taxon>
        <taxon>Carya</taxon>
    </lineage>
</organism>
<dbReference type="EMBL" id="CM031835">
    <property type="protein sequence ID" value="KAG6687676.1"/>
    <property type="molecule type" value="Genomic_DNA"/>
</dbReference>
<sequence length="64" mass="7332">MLQESFIRIKSIEYDLQKTKKALLATASKQVELADSLESLKVTSLTRQRTSSCWPRNKSYTPGR</sequence>
<evidence type="ECO:0000313" key="1">
    <source>
        <dbReference type="EMBL" id="KAG6687676.1"/>
    </source>
</evidence>
<proteinExistence type="predicted"/>
<gene>
    <name evidence="1" type="ORF">I3842_11G085200</name>
</gene>
<reference evidence="1" key="1">
    <citation type="submission" date="2021-01" db="EMBL/GenBank/DDBJ databases">
        <authorList>
            <person name="Lovell J.T."/>
            <person name="Bentley N."/>
            <person name="Bhattarai G."/>
            <person name="Jenkins J.W."/>
            <person name="Sreedasyam A."/>
            <person name="Alarcon Y."/>
            <person name="Bock C."/>
            <person name="Boston L."/>
            <person name="Carlson J."/>
            <person name="Cervantes K."/>
            <person name="Clermont K."/>
            <person name="Krom N."/>
            <person name="Kubenka K."/>
            <person name="Mamidi S."/>
            <person name="Mattison C."/>
            <person name="Monteros M."/>
            <person name="Pisani C."/>
            <person name="Plott C."/>
            <person name="Rajasekar S."/>
            <person name="Rhein H.S."/>
            <person name="Rohla C."/>
            <person name="Song M."/>
            <person name="Hilaire R.S."/>
            <person name="Shu S."/>
            <person name="Wells L."/>
            <person name="Wang X."/>
            <person name="Webber J."/>
            <person name="Heerema R.J."/>
            <person name="Klein P."/>
            <person name="Conner P."/>
            <person name="Grauke L."/>
            <person name="Grimwood J."/>
            <person name="Schmutz J."/>
            <person name="Randall J.J."/>
        </authorList>
    </citation>
    <scope>NUCLEOTIDE SEQUENCE</scope>
    <source>
        <tissue evidence="1">Leaf</tissue>
    </source>
</reference>
<protein>
    <submittedName>
        <fullName evidence="1">Uncharacterized protein</fullName>
    </submittedName>
</protein>
<dbReference type="AlphaFoldDB" id="A0A922DN71"/>